<evidence type="ECO:0000256" key="1">
    <source>
        <dbReference type="SAM" id="SignalP"/>
    </source>
</evidence>
<name>A0A8H7T455_9HELO</name>
<gene>
    <name evidence="2" type="ORF">IFR04_012453</name>
</gene>
<organism evidence="2 3">
    <name type="scientific">Cadophora malorum</name>
    <dbReference type="NCBI Taxonomy" id="108018"/>
    <lineage>
        <taxon>Eukaryota</taxon>
        <taxon>Fungi</taxon>
        <taxon>Dikarya</taxon>
        <taxon>Ascomycota</taxon>
        <taxon>Pezizomycotina</taxon>
        <taxon>Leotiomycetes</taxon>
        <taxon>Helotiales</taxon>
        <taxon>Ploettnerulaceae</taxon>
        <taxon>Cadophora</taxon>
    </lineage>
</organism>
<sequence>MKLTTLSLAFTVFISATTANRVIKTYDDGPQRLNNIYFALGQCVYEKETYQSFKGCILATLAPWN</sequence>
<keyword evidence="1" id="KW-0732">Signal</keyword>
<dbReference type="Proteomes" id="UP000664132">
    <property type="component" value="Unassembled WGS sequence"/>
</dbReference>
<dbReference type="EMBL" id="JAFJYH010000266">
    <property type="protein sequence ID" value="KAG4414390.1"/>
    <property type="molecule type" value="Genomic_DNA"/>
</dbReference>
<accession>A0A8H7T455</accession>
<proteinExistence type="predicted"/>
<dbReference type="AlphaFoldDB" id="A0A8H7T455"/>
<keyword evidence="3" id="KW-1185">Reference proteome</keyword>
<reference evidence="2" key="1">
    <citation type="submission" date="2021-02" db="EMBL/GenBank/DDBJ databases">
        <title>Genome sequence Cadophora malorum strain M34.</title>
        <authorList>
            <person name="Stefanovic E."/>
            <person name="Vu D."/>
            <person name="Scully C."/>
            <person name="Dijksterhuis J."/>
            <person name="Roader J."/>
            <person name="Houbraken J."/>
        </authorList>
    </citation>
    <scope>NUCLEOTIDE SEQUENCE</scope>
    <source>
        <strain evidence="2">M34</strain>
    </source>
</reference>
<comment type="caution">
    <text evidence="2">The sequence shown here is derived from an EMBL/GenBank/DDBJ whole genome shotgun (WGS) entry which is preliminary data.</text>
</comment>
<dbReference type="OrthoDB" id="10423759at2759"/>
<evidence type="ECO:0000313" key="3">
    <source>
        <dbReference type="Proteomes" id="UP000664132"/>
    </source>
</evidence>
<feature type="chain" id="PRO_5034804001" evidence="1">
    <location>
        <begin position="20"/>
        <end position="65"/>
    </location>
</feature>
<evidence type="ECO:0000313" key="2">
    <source>
        <dbReference type="EMBL" id="KAG4414390.1"/>
    </source>
</evidence>
<protein>
    <submittedName>
        <fullName evidence="2">Uncharacterized protein</fullName>
    </submittedName>
</protein>
<feature type="signal peptide" evidence="1">
    <location>
        <begin position="1"/>
        <end position="19"/>
    </location>
</feature>